<name>A0A088FCG4_9BACT</name>
<dbReference type="InterPro" id="IPR035093">
    <property type="entry name" value="RelE/ParE_toxin_dom_sf"/>
</dbReference>
<evidence type="ECO:0000256" key="2">
    <source>
        <dbReference type="ARBA" id="ARBA00022649"/>
    </source>
</evidence>
<evidence type="ECO:0000313" key="3">
    <source>
        <dbReference type="EMBL" id="AIM41337.1"/>
    </source>
</evidence>
<keyword evidence="2" id="KW-1277">Toxin-antitoxin system</keyword>
<reference evidence="3" key="1">
    <citation type="journal article" date="2014" name="ISME J.">
        <title>Genomic insights into the uncultured genus 'Candidatus Magnetobacterium' in the phylum Nitrospirae.</title>
        <authorList>
            <person name="Lin W."/>
            <person name="Deng A."/>
            <person name="Wang Z."/>
            <person name="Li Y."/>
            <person name="Wen T."/>
            <person name="Wu L.F."/>
            <person name="Wu M."/>
            <person name="Pan Y."/>
        </authorList>
    </citation>
    <scope>NUCLEOTIDE SEQUENCE</scope>
    <source>
        <strain evidence="3">MYR-1</strain>
    </source>
</reference>
<dbReference type="OrthoDB" id="9797723at2"/>
<accession>A0A088FCG4</accession>
<dbReference type="Gene3D" id="3.30.2310.20">
    <property type="entry name" value="RelE-like"/>
    <property type="match status" value="1"/>
</dbReference>
<proteinExistence type="inferred from homology"/>
<sequence>MLDALNKLGENPYGEGKALDGKLKGKYRLKVGDYRVIYTIKESTVWIISVGHRRDIYR</sequence>
<comment type="similarity">
    <text evidence="1">Belongs to the RelE toxin family.</text>
</comment>
<dbReference type="PANTHER" id="PTHR35601:SF1">
    <property type="entry name" value="TOXIN RELE"/>
    <property type="match status" value="1"/>
</dbReference>
<organism evidence="3">
    <name type="scientific">Candidatus Magnetobacterium casense</name>
    <dbReference type="NCBI Taxonomy" id="1455061"/>
    <lineage>
        <taxon>Bacteria</taxon>
        <taxon>Pseudomonadati</taxon>
        <taxon>Nitrospirota</taxon>
        <taxon>Thermodesulfovibrionia</taxon>
        <taxon>Thermodesulfovibrionales</taxon>
        <taxon>Candidatus Magnetobacteriaceae</taxon>
        <taxon>Candidatus Magnetobacterium</taxon>
    </lineage>
</organism>
<dbReference type="PANTHER" id="PTHR35601">
    <property type="entry name" value="TOXIN RELE"/>
    <property type="match status" value="1"/>
</dbReference>
<protein>
    <submittedName>
        <fullName evidence="3">Cytotoxic translational repressor of toxin-antitoxin stability system</fullName>
    </submittedName>
</protein>
<evidence type="ECO:0000256" key="1">
    <source>
        <dbReference type="ARBA" id="ARBA00006226"/>
    </source>
</evidence>
<dbReference type="AlphaFoldDB" id="A0A088FCG4"/>
<dbReference type="EMBL" id="KM433674">
    <property type="protein sequence ID" value="AIM41337.1"/>
    <property type="molecule type" value="Genomic_DNA"/>
</dbReference>
<gene>
    <name evidence="3" type="ORF">Mcas_0742</name>
</gene>
<dbReference type="RefSeq" id="WP_081853759.1">
    <property type="nucleotide sequence ID" value="NZ_JMFO01000016.1"/>
</dbReference>
<dbReference type="InterPro" id="IPR007712">
    <property type="entry name" value="RelE/ParE_toxin"/>
</dbReference>
<dbReference type="SUPFAM" id="SSF143011">
    <property type="entry name" value="RelE-like"/>
    <property type="match status" value="1"/>
</dbReference>
<dbReference type="Pfam" id="PF05016">
    <property type="entry name" value="ParE_toxin"/>
    <property type="match status" value="1"/>
</dbReference>